<dbReference type="InterPro" id="IPR023358">
    <property type="entry name" value="Peptidase_M18_dom2"/>
</dbReference>
<dbReference type="PRINTS" id="PR00932">
    <property type="entry name" value="AMINO1PTASE"/>
</dbReference>
<evidence type="ECO:0000256" key="2">
    <source>
        <dbReference type="ARBA" id="ARBA00008290"/>
    </source>
</evidence>
<reference evidence="11 12" key="1">
    <citation type="submission" date="2016-08" db="EMBL/GenBank/DDBJ databases">
        <title>A new outlook on sporulation: Clostridium algidixylanolyticum.</title>
        <authorList>
            <person name="Poppleton D.I."/>
            <person name="Gribaldo S."/>
        </authorList>
    </citation>
    <scope>NUCLEOTIDE SEQUENCE [LARGE SCALE GENOMIC DNA]</scope>
    <source>
        <strain evidence="11 12">SPL73</strain>
    </source>
</reference>
<evidence type="ECO:0000256" key="8">
    <source>
        <dbReference type="ARBA" id="ARBA00023049"/>
    </source>
</evidence>
<dbReference type="SUPFAM" id="SSF101821">
    <property type="entry name" value="Aminopeptidase/glucanase lid domain"/>
    <property type="match status" value="1"/>
</dbReference>
<organism evidence="11 12">
    <name type="scientific">Lacrimispora algidixylanolytica</name>
    <dbReference type="NCBI Taxonomy" id="94868"/>
    <lineage>
        <taxon>Bacteria</taxon>
        <taxon>Bacillati</taxon>
        <taxon>Bacillota</taxon>
        <taxon>Clostridia</taxon>
        <taxon>Lachnospirales</taxon>
        <taxon>Lachnospiraceae</taxon>
        <taxon>Lacrimispora</taxon>
    </lineage>
</organism>
<evidence type="ECO:0000256" key="4">
    <source>
        <dbReference type="ARBA" id="ARBA00022670"/>
    </source>
</evidence>
<keyword evidence="7 9" id="KW-0862">Zinc</keyword>
<keyword evidence="4 9" id="KW-0645">Protease</keyword>
<gene>
    <name evidence="11" type="ORF">BET01_14810</name>
</gene>
<keyword evidence="3 9" id="KW-0031">Aminopeptidase</keyword>
<evidence type="ECO:0000313" key="11">
    <source>
        <dbReference type="EMBL" id="RKD33294.1"/>
    </source>
</evidence>
<evidence type="ECO:0000256" key="6">
    <source>
        <dbReference type="ARBA" id="ARBA00022801"/>
    </source>
</evidence>
<dbReference type="EMBL" id="MCIA01000007">
    <property type="protein sequence ID" value="RKD33294.1"/>
    <property type="molecule type" value="Genomic_DNA"/>
</dbReference>
<dbReference type="RefSeq" id="WP_120195855.1">
    <property type="nucleotide sequence ID" value="NZ_MCIA01000007.1"/>
</dbReference>
<dbReference type="NCBIfam" id="NF002759">
    <property type="entry name" value="PRK02813.1"/>
    <property type="match status" value="1"/>
</dbReference>
<name>A0A419T6V3_9FIRM</name>
<dbReference type="GO" id="GO:0005737">
    <property type="term" value="C:cytoplasm"/>
    <property type="evidence" value="ECO:0007669"/>
    <property type="project" value="UniProtKB-ARBA"/>
</dbReference>
<evidence type="ECO:0000256" key="1">
    <source>
        <dbReference type="ARBA" id="ARBA00001947"/>
    </source>
</evidence>
<dbReference type="InterPro" id="IPR001948">
    <property type="entry name" value="Peptidase_M18"/>
</dbReference>
<keyword evidence="5 9" id="KW-0479">Metal-binding</keyword>
<keyword evidence="8 9" id="KW-0482">Metalloprotease</keyword>
<protein>
    <recommendedName>
        <fullName evidence="10">M18 family aminopeptidase</fullName>
        <ecNumber evidence="10">3.4.11.-</ecNumber>
    </recommendedName>
</protein>
<evidence type="ECO:0000256" key="7">
    <source>
        <dbReference type="ARBA" id="ARBA00022833"/>
    </source>
</evidence>
<dbReference type="PANTHER" id="PTHR28570">
    <property type="entry name" value="ASPARTYL AMINOPEPTIDASE"/>
    <property type="match status" value="1"/>
</dbReference>
<dbReference type="GO" id="GO:0008270">
    <property type="term" value="F:zinc ion binding"/>
    <property type="evidence" value="ECO:0007669"/>
    <property type="project" value="InterPro"/>
</dbReference>
<dbReference type="Gene3D" id="2.30.250.10">
    <property type="entry name" value="Aminopeptidase i, Domain 2"/>
    <property type="match status" value="1"/>
</dbReference>
<dbReference type="EC" id="3.4.11.-" evidence="10"/>
<dbReference type="PANTHER" id="PTHR28570:SF3">
    <property type="entry name" value="ASPARTYL AMINOPEPTIDASE"/>
    <property type="match status" value="1"/>
</dbReference>
<evidence type="ECO:0000256" key="10">
    <source>
        <dbReference type="RuleBase" id="RU004387"/>
    </source>
</evidence>
<comment type="similarity">
    <text evidence="2 9">Belongs to the peptidase M18 family.</text>
</comment>
<dbReference type="AlphaFoldDB" id="A0A419T6V3"/>
<proteinExistence type="inferred from homology"/>
<dbReference type="OrthoDB" id="9764268at2"/>
<evidence type="ECO:0000256" key="9">
    <source>
        <dbReference type="RuleBase" id="RU004386"/>
    </source>
</evidence>
<accession>A0A419T6V3</accession>
<evidence type="ECO:0000313" key="12">
    <source>
        <dbReference type="Proteomes" id="UP000284277"/>
    </source>
</evidence>
<evidence type="ECO:0000256" key="3">
    <source>
        <dbReference type="ARBA" id="ARBA00022438"/>
    </source>
</evidence>
<dbReference type="GO" id="GO:0004177">
    <property type="term" value="F:aminopeptidase activity"/>
    <property type="evidence" value="ECO:0007669"/>
    <property type="project" value="UniProtKB-KW"/>
</dbReference>
<dbReference type="Pfam" id="PF02127">
    <property type="entry name" value="Peptidase_M18"/>
    <property type="match status" value="1"/>
</dbReference>
<keyword evidence="12" id="KW-1185">Reference proteome</keyword>
<dbReference type="SUPFAM" id="SSF53187">
    <property type="entry name" value="Zn-dependent exopeptidases"/>
    <property type="match status" value="1"/>
</dbReference>
<dbReference type="Proteomes" id="UP000284277">
    <property type="component" value="Unassembled WGS sequence"/>
</dbReference>
<keyword evidence="6 9" id="KW-0378">Hydrolase</keyword>
<comment type="cofactor">
    <cofactor evidence="1 10">
        <name>Zn(2+)</name>
        <dbReference type="ChEBI" id="CHEBI:29105"/>
    </cofactor>
</comment>
<sequence>MTIIKQLDSLVAASVSPYHCIMAASKQLSDAGFHELPLSATWKLIKGESYYINVFDSSLIAFSIGEELTDSPSLRLAASHTDWPCLKVKPYPEVTSLDYGKLNIEVYGGPLLNTWFDRPLSMAGKVSVKGSSLMEPKTIFVDFARPVLTVPSVAIHMNRNANEGVPINAQVDMLPLITRITDELSRKDFFLEALAKEAGVEKTDILDYEIYIYNWESGSLLGLQEEFYSAPRLDNITSVHACLNGIVESTCKEGIHAVILYDNEEIGNHTKQGASSAITERVLEKIYLSLGYSRETFINGLLGGFLLSMDVAHAIHPNHMEKCDIKNQIMMGDGVAIKLAASQSYATDATSTGVIEGICRAKDIPYRKFSNRSDIRGGSTLGSISSTLLTMRTVDVGVPILAMHSAREVMSASDQEALVKLTIAFFQA</sequence>
<comment type="caution">
    <text evidence="11">The sequence shown here is derived from an EMBL/GenBank/DDBJ whole genome shotgun (WGS) entry which is preliminary data.</text>
</comment>
<evidence type="ECO:0000256" key="5">
    <source>
        <dbReference type="ARBA" id="ARBA00022723"/>
    </source>
</evidence>
<dbReference type="Gene3D" id="3.40.630.10">
    <property type="entry name" value="Zn peptidases"/>
    <property type="match status" value="1"/>
</dbReference>
<dbReference type="GO" id="GO:0008237">
    <property type="term" value="F:metallopeptidase activity"/>
    <property type="evidence" value="ECO:0007669"/>
    <property type="project" value="UniProtKB-KW"/>
</dbReference>
<dbReference type="GO" id="GO:0006508">
    <property type="term" value="P:proteolysis"/>
    <property type="evidence" value="ECO:0007669"/>
    <property type="project" value="UniProtKB-KW"/>
</dbReference>